<evidence type="ECO:0000256" key="2">
    <source>
        <dbReference type="ARBA" id="ARBA00022857"/>
    </source>
</evidence>
<feature type="active site" description="Proton donor" evidence="4">
    <location>
        <position position="54"/>
    </location>
</feature>
<evidence type="ECO:0000256" key="6">
    <source>
        <dbReference type="PIRSR" id="PIRSR000097-3"/>
    </source>
</evidence>
<dbReference type="SUPFAM" id="SSF51430">
    <property type="entry name" value="NAD(P)-linked oxidoreductase"/>
    <property type="match status" value="1"/>
</dbReference>
<evidence type="ECO:0000313" key="8">
    <source>
        <dbReference type="EMBL" id="PVY86342.1"/>
    </source>
</evidence>
<sequence length="304" mass="34817">MVERVLNQTMTLSNGVEIPVLGLGVWKSSNTEASNAVQSAISNGYRLIDTAKQYGNQPGVGAGIQKALKDNHLNRKDLFITTKVYNGDQGYESTLRAFEEQLKELRLTYLDLYLIHWPVDGKYIDTWRAMEKLYREGRVRAIGVSNFDISRLQDLLDHTDIMPQVNQMEFNPLVQEAELISYMNAIGMSMEAWSPLGGGQALNDPTILEIAQKHDKTSAQVILRFDYQMGLITIPKSVHEERIIANTMLDEFELSEAEMLAIQRLNQEKRSLWYEDFAWHTPHRQQAFADSVDSWDDRSEYLPK</sequence>
<dbReference type="InterPro" id="IPR018170">
    <property type="entry name" value="Aldo/ket_reductase_CS"/>
</dbReference>
<evidence type="ECO:0000313" key="9">
    <source>
        <dbReference type="Proteomes" id="UP000245433"/>
    </source>
</evidence>
<name>A0A2U1DFL5_9LACO</name>
<evidence type="ECO:0000256" key="5">
    <source>
        <dbReference type="PIRSR" id="PIRSR000097-2"/>
    </source>
</evidence>
<dbReference type="InterPro" id="IPR036812">
    <property type="entry name" value="NAD(P)_OxRdtase_dom_sf"/>
</dbReference>
<evidence type="ECO:0000259" key="7">
    <source>
        <dbReference type="Pfam" id="PF00248"/>
    </source>
</evidence>
<proteinExistence type="inferred from homology"/>
<dbReference type="PANTHER" id="PTHR43827">
    <property type="entry name" value="2,5-DIKETO-D-GLUCONIC ACID REDUCTASE"/>
    <property type="match status" value="1"/>
</dbReference>
<dbReference type="EMBL" id="QEKT01000001">
    <property type="protein sequence ID" value="PVY86342.1"/>
    <property type="molecule type" value="Genomic_DNA"/>
</dbReference>
<dbReference type="PANTHER" id="PTHR43827:SF3">
    <property type="entry name" value="NADP-DEPENDENT OXIDOREDUCTASE DOMAIN-CONTAINING PROTEIN"/>
    <property type="match status" value="1"/>
</dbReference>
<dbReference type="Proteomes" id="UP000245433">
    <property type="component" value="Unassembled WGS sequence"/>
</dbReference>
<comment type="similarity">
    <text evidence="1">Belongs to the aldo/keto reductase family.</text>
</comment>
<gene>
    <name evidence="8" type="ORF">C7384_101257</name>
</gene>
<dbReference type="OrthoDB" id="9804790at2"/>
<dbReference type="PROSITE" id="PS00798">
    <property type="entry name" value="ALDOKETO_REDUCTASE_1"/>
    <property type="match status" value="1"/>
</dbReference>
<dbReference type="InterPro" id="IPR020471">
    <property type="entry name" value="AKR"/>
</dbReference>
<comment type="caution">
    <text evidence="8">The sequence shown here is derived from an EMBL/GenBank/DDBJ whole genome shotgun (WGS) entry which is preliminary data.</text>
</comment>
<feature type="domain" description="NADP-dependent oxidoreductase" evidence="7">
    <location>
        <begin position="21"/>
        <end position="266"/>
    </location>
</feature>
<evidence type="ECO:0000256" key="3">
    <source>
        <dbReference type="ARBA" id="ARBA00023002"/>
    </source>
</evidence>
<dbReference type="PROSITE" id="PS00063">
    <property type="entry name" value="ALDOKETO_REDUCTASE_3"/>
    <property type="match status" value="1"/>
</dbReference>
<dbReference type="Pfam" id="PF00248">
    <property type="entry name" value="Aldo_ket_red"/>
    <property type="match status" value="1"/>
</dbReference>
<keyword evidence="3" id="KW-0560">Oxidoreductase</keyword>
<dbReference type="RefSeq" id="WP_089937649.1">
    <property type="nucleotide sequence ID" value="NZ_CAKOEX010000001.1"/>
</dbReference>
<dbReference type="PRINTS" id="PR00069">
    <property type="entry name" value="ALDKETRDTASE"/>
</dbReference>
<dbReference type="GO" id="GO:0016616">
    <property type="term" value="F:oxidoreductase activity, acting on the CH-OH group of donors, NAD or NADP as acceptor"/>
    <property type="evidence" value="ECO:0007669"/>
    <property type="project" value="UniProtKB-ARBA"/>
</dbReference>
<dbReference type="PROSITE" id="PS00062">
    <property type="entry name" value="ALDOKETO_REDUCTASE_2"/>
    <property type="match status" value="1"/>
</dbReference>
<keyword evidence="2" id="KW-0521">NADP</keyword>
<organism evidence="8 9">
    <name type="scientific">Convivina intestini</name>
    <dbReference type="NCBI Taxonomy" id="1505726"/>
    <lineage>
        <taxon>Bacteria</taxon>
        <taxon>Bacillati</taxon>
        <taxon>Bacillota</taxon>
        <taxon>Bacilli</taxon>
        <taxon>Lactobacillales</taxon>
        <taxon>Lactobacillaceae</taxon>
        <taxon>Convivina</taxon>
    </lineage>
</organism>
<feature type="site" description="Lowers pKa of active site Tyr" evidence="6">
    <location>
        <position position="83"/>
    </location>
</feature>
<dbReference type="AlphaFoldDB" id="A0A2U1DFL5"/>
<dbReference type="FunFam" id="3.20.20.100:FF:000015">
    <property type="entry name" value="Oxidoreductase, aldo/keto reductase family"/>
    <property type="match status" value="1"/>
</dbReference>
<dbReference type="Gene3D" id="3.20.20.100">
    <property type="entry name" value="NADP-dependent oxidoreductase domain"/>
    <property type="match status" value="1"/>
</dbReference>
<dbReference type="PIRSF" id="PIRSF000097">
    <property type="entry name" value="AKR"/>
    <property type="match status" value="1"/>
</dbReference>
<reference evidence="8 9" key="1">
    <citation type="submission" date="2018-04" db="EMBL/GenBank/DDBJ databases">
        <title>Genomic Encyclopedia of Type Strains, Phase IV (KMG-IV): sequencing the most valuable type-strain genomes for metagenomic binning, comparative biology and taxonomic classification.</title>
        <authorList>
            <person name="Goeker M."/>
        </authorList>
    </citation>
    <scope>NUCLEOTIDE SEQUENCE [LARGE SCALE GENOMIC DNA]</scope>
    <source>
        <strain evidence="8 9">DSM 28795</strain>
    </source>
</reference>
<evidence type="ECO:0000256" key="1">
    <source>
        <dbReference type="ARBA" id="ARBA00007905"/>
    </source>
</evidence>
<feature type="binding site" evidence="5">
    <location>
        <position position="116"/>
    </location>
    <ligand>
        <name>substrate</name>
    </ligand>
</feature>
<dbReference type="InterPro" id="IPR023210">
    <property type="entry name" value="NADP_OxRdtase_dom"/>
</dbReference>
<accession>A0A2U1DFL5</accession>
<protein>
    <submittedName>
        <fullName evidence="8">Diketogulonate reductase-like aldo/keto reductase</fullName>
    </submittedName>
</protein>
<evidence type="ECO:0000256" key="4">
    <source>
        <dbReference type="PIRSR" id="PIRSR000097-1"/>
    </source>
</evidence>
<keyword evidence="9" id="KW-1185">Reference proteome</keyword>